<dbReference type="SMART" id="SM00066">
    <property type="entry name" value="GAL4"/>
    <property type="match status" value="1"/>
</dbReference>
<dbReference type="SUPFAM" id="SSF57701">
    <property type="entry name" value="Zn2/Cys6 DNA-binding domain"/>
    <property type="match status" value="1"/>
</dbReference>
<dbReference type="Proteomes" id="UP001149165">
    <property type="component" value="Unassembled WGS sequence"/>
</dbReference>
<dbReference type="GO" id="GO:0003677">
    <property type="term" value="F:DNA binding"/>
    <property type="evidence" value="ECO:0007669"/>
    <property type="project" value="UniProtKB-KW"/>
</dbReference>
<keyword evidence="2" id="KW-0238">DNA-binding</keyword>
<feature type="compositionally biased region" description="Polar residues" evidence="5">
    <location>
        <begin position="99"/>
        <end position="109"/>
    </location>
</feature>
<evidence type="ECO:0000313" key="7">
    <source>
        <dbReference type="EMBL" id="KAJ5107160.1"/>
    </source>
</evidence>
<dbReference type="PANTHER" id="PTHR47784">
    <property type="entry name" value="STEROL UPTAKE CONTROL PROTEIN 2"/>
    <property type="match status" value="1"/>
</dbReference>
<comment type="caution">
    <text evidence="7">The sequence shown here is derived from an EMBL/GenBank/DDBJ whole genome shotgun (WGS) entry which is preliminary data.</text>
</comment>
<evidence type="ECO:0000256" key="4">
    <source>
        <dbReference type="ARBA" id="ARBA00023242"/>
    </source>
</evidence>
<sequence>MSVQSPSNLRPRRERSRNGCLCCRRRRKKCDEQKPVCVGCQRNKISCIWPGEADGDDTSESYNAECGYQLEEQDISTDNIDSRIEDFLDIFRATCSQNHPQAQSKSLSQDPEHQKRYHDHDTPASEASRSSMLPSPWTAMILQDAKSFSFVRSSLRAHSSMHKFHSNHQDSRRLIEIACESRAAAINDFRSTVSEITAQNALGTLTFSAIQVILCLELPIALERHNLINIIDGAYELIIAIRGFFHLQPLTNPYITDSFRSAWMRSPRTKPTTPPQIEPTFLRNLAYLSYAIQQLSFPSLEEKELCLTALAQLYTFFAEVSTTPLDWTVLSTWPILLSKGFTDLIHNKRPMALVILAHWFVLVFQNSSHGLLHAWVEQIISGVSNFISPEWQLVLKDLYNGNLSDPLDLGTDATIVDQTTYLNGTQGLQAPPLSINPLLEEFLLLELD</sequence>
<dbReference type="PANTHER" id="PTHR47784:SF5">
    <property type="entry name" value="STEROL UPTAKE CONTROL PROTEIN 2"/>
    <property type="match status" value="1"/>
</dbReference>
<dbReference type="InterPro" id="IPR001138">
    <property type="entry name" value="Zn2Cys6_DnaBD"/>
</dbReference>
<feature type="domain" description="Zn(2)-C6 fungal-type" evidence="6">
    <location>
        <begin position="19"/>
        <end position="49"/>
    </location>
</feature>
<keyword evidence="8" id="KW-1185">Reference proteome</keyword>
<name>A0A9W9KHY8_9EURO</name>
<feature type="compositionally biased region" description="Basic and acidic residues" evidence="5">
    <location>
        <begin position="110"/>
        <end position="123"/>
    </location>
</feature>
<feature type="region of interest" description="Disordered" evidence="5">
    <location>
        <begin position="99"/>
        <end position="131"/>
    </location>
</feature>
<dbReference type="Gene3D" id="4.10.240.10">
    <property type="entry name" value="Zn(2)-C6 fungal-type DNA-binding domain"/>
    <property type="match status" value="1"/>
</dbReference>
<dbReference type="EMBL" id="JAPQKH010000003">
    <property type="protein sequence ID" value="KAJ5107160.1"/>
    <property type="molecule type" value="Genomic_DNA"/>
</dbReference>
<dbReference type="AlphaFoldDB" id="A0A9W9KHY8"/>
<evidence type="ECO:0000256" key="1">
    <source>
        <dbReference type="ARBA" id="ARBA00023015"/>
    </source>
</evidence>
<dbReference type="GO" id="GO:0001228">
    <property type="term" value="F:DNA-binding transcription activator activity, RNA polymerase II-specific"/>
    <property type="evidence" value="ECO:0007669"/>
    <property type="project" value="TreeGrafter"/>
</dbReference>
<dbReference type="PROSITE" id="PS50048">
    <property type="entry name" value="ZN2_CY6_FUNGAL_2"/>
    <property type="match status" value="1"/>
</dbReference>
<keyword evidence="3" id="KW-0804">Transcription</keyword>
<evidence type="ECO:0000256" key="3">
    <source>
        <dbReference type="ARBA" id="ARBA00023163"/>
    </source>
</evidence>
<evidence type="ECO:0000259" key="6">
    <source>
        <dbReference type="PROSITE" id="PS50048"/>
    </source>
</evidence>
<dbReference type="InterPro" id="IPR036864">
    <property type="entry name" value="Zn2-C6_fun-type_DNA-bd_sf"/>
</dbReference>
<evidence type="ECO:0000313" key="8">
    <source>
        <dbReference type="Proteomes" id="UP001149165"/>
    </source>
</evidence>
<dbReference type="Pfam" id="PF00172">
    <property type="entry name" value="Zn_clus"/>
    <property type="match status" value="1"/>
</dbReference>
<organism evidence="7 8">
    <name type="scientific">Penicillium angulare</name>
    <dbReference type="NCBI Taxonomy" id="116970"/>
    <lineage>
        <taxon>Eukaryota</taxon>
        <taxon>Fungi</taxon>
        <taxon>Dikarya</taxon>
        <taxon>Ascomycota</taxon>
        <taxon>Pezizomycotina</taxon>
        <taxon>Eurotiomycetes</taxon>
        <taxon>Eurotiomycetidae</taxon>
        <taxon>Eurotiales</taxon>
        <taxon>Aspergillaceae</taxon>
        <taxon>Penicillium</taxon>
    </lineage>
</organism>
<gene>
    <name evidence="7" type="ORF">N7456_003835</name>
</gene>
<keyword evidence="1" id="KW-0805">Transcription regulation</keyword>
<dbReference type="PROSITE" id="PS00463">
    <property type="entry name" value="ZN2_CY6_FUNGAL_1"/>
    <property type="match status" value="1"/>
</dbReference>
<dbReference type="InterPro" id="IPR053157">
    <property type="entry name" value="Sterol_Uptake_Regulator"/>
</dbReference>
<reference evidence="7" key="2">
    <citation type="journal article" date="2023" name="IMA Fungus">
        <title>Comparative genomic study of the Penicillium genus elucidates a diverse pangenome and 15 lateral gene transfer events.</title>
        <authorList>
            <person name="Petersen C."/>
            <person name="Sorensen T."/>
            <person name="Nielsen M.R."/>
            <person name="Sondergaard T.E."/>
            <person name="Sorensen J.L."/>
            <person name="Fitzpatrick D.A."/>
            <person name="Frisvad J.C."/>
            <person name="Nielsen K.L."/>
        </authorList>
    </citation>
    <scope>NUCLEOTIDE SEQUENCE</scope>
    <source>
        <strain evidence="7">IBT 30069</strain>
    </source>
</reference>
<reference evidence="7" key="1">
    <citation type="submission" date="2022-11" db="EMBL/GenBank/DDBJ databases">
        <authorList>
            <person name="Petersen C."/>
        </authorList>
    </citation>
    <scope>NUCLEOTIDE SEQUENCE</scope>
    <source>
        <strain evidence="7">IBT 30069</strain>
    </source>
</reference>
<accession>A0A9W9KHY8</accession>
<keyword evidence="4" id="KW-0539">Nucleus</keyword>
<evidence type="ECO:0000256" key="5">
    <source>
        <dbReference type="SAM" id="MobiDB-lite"/>
    </source>
</evidence>
<proteinExistence type="predicted"/>
<dbReference type="CDD" id="cd00067">
    <property type="entry name" value="GAL4"/>
    <property type="match status" value="1"/>
</dbReference>
<evidence type="ECO:0000256" key="2">
    <source>
        <dbReference type="ARBA" id="ARBA00023125"/>
    </source>
</evidence>
<dbReference type="OrthoDB" id="4523233at2759"/>
<protein>
    <recommendedName>
        <fullName evidence="6">Zn(2)-C6 fungal-type domain-containing protein</fullName>
    </recommendedName>
</protein>
<dbReference type="GO" id="GO:0008270">
    <property type="term" value="F:zinc ion binding"/>
    <property type="evidence" value="ECO:0007669"/>
    <property type="project" value="InterPro"/>
</dbReference>